<reference evidence="3 4" key="1">
    <citation type="journal article" date="2010" name="Stand. Genomic Sci.">
        <title>Complete genome sequence of Coraliomargarita akajimensis type strain (04OKA010-24).</title>
        <authorList>
            <person name="Mavromatis K."/>
            <person name="Abt B."/>
            <person name="Brambilla E."/>
            <person name="Lapidus A."/>
            <person name="Copeland A."/>
            <person name="Deshpande S."/>
            <person name="Nolan M."/>
            <person name="Lucas S."/>
            <person name="Tice H."/>
            <person name="Cheng J.F."/>
            <person name="Han C."/>
            <person name="Detter J.C."/>
            <person name="Woyke T."/>
            <person name="Goodwin L."/>
            <person name="Pitluck S."/>
            <person name="Held B."/>
            <person name="Brettin T."/>
            <person name="Tapia R."/>
            <person name="Ivanova N."/>
            <person name="Mikhailova N."/>
            <person name="Pati A."/>
            <person name="Liolios K."/>
            <person name="Chen A."/>
            <person name="Palaniappan K."/>
            <person name="Land M."/>
            <person name="Hauser L."/>
            <person name="Chang Y.J."/>
            <person name="Jeffries C.D."/>
            <person name="Rohde M."/>
            <person name="Goker M."/>
            <person name="Bristow J."/>
            <person name="Eisen J.A."/>
            <person name="Markowitz V."/>
            <person name="Hugenholtz P."/>
            <person name="Klenk H.P."/>
            <person name="Kyrpides N.C."/>
        </authorList>
    </citation>
    <scope>NUCLEOTIDE SEQUENCE [LARGE SCALE GENOMIC DNA]</scope>
    <source>
        <strain evidence="4">DSM 45221 / IAM 15411 / JCM 23193 / KCTC 12865</strain>
    </source>
</reference>
<dbReference type="AlphaFoldDB" id="D5EIK5"/>
<protein>
    <submittedName>
        <fullName evidence="3">Oxidoreductase domain protein</fullName>
    </submittedName>
</protein>
<accession>D5EIK5</accession>
<evidence type="ECO:0000313" key="3">
    <source>
        <dbReference type="EMBL" id="ADE54271.1"/>
    </source>
</evidence>
<dbReference type="Proteomes" id="UP000000925">
    <property type="component" value="Chromosome"/>
</dbReference>
<dbReference type="STRING" id="583355.Caka_1251"/>
<evidence type="ECO:0000259" key="2">
    <source>
        <dbReference type="Pfam" id="PF19051"/>
    </source>
</evidence>
<dbReference type="PANTHER" id="PTHR43818">
    <property type="entry name" value="BCDNA.GH03377"/>
    <property type="match status" value="1"/>
</dbReference>
<dbReference type="Pfam" id="PF01408">
    <property type="entry name" value="GFO_IDH_MocA"/>
    <property type="match status" value="1"/>
</dbReference>
<dbReference type="HOGENOM" id="CLU_023194_24_0_0"/>
<dbReference type="RefSeq" id="WP_013042993.1">
    <property type="nucleotide sequence ID" value="NC_014008.1"/>
</dbReference>
<dbReference type="GO" id="GO:0000166">
    <property type="term" value="F:nucleotide binding"/>
    <property type="evidence" value="ECO:0007669"/>
    <property type="project" value="InterPro"/>
</dbReference>
<dbReference type="KEGG" id="caa:Caka_1251"/>
<feature type="domain" description="Gfo/Idh/MocA-like oxidoreductase N-terminal" evidence="1">
    <location>
        <begin position="36"/>
        <end position="158"/>
    </location>
</feature>
<organism evidence="3 4">
    <name type="scientific">Coraliomargarita akajimensis (strain DSM 45221 / IAM 15411 / JCM 23193 / KCTC 12865 / 04OKA010-24)</name>
    <dbReference type="NCBI Taxonomy" id="583355"/>
    <lineage>
        <taxon>Bacteria</taxon>
        <taxon>Pseudomonadati</taxon>
        <taxon>Verrucomicrobiota</taxon>
        <taxon>Opitutia</taxon>
        <taxon>Puniceicoccales</taxon>
        <taxon>Coraliomargaritaceae</taxon>
        <taxon>Coraliomargarita</taxon>
    </lineage>
</organism>
<gene>
    <name evidence="3" type="ordered locus">Caka_1251</name>
</gene>
<name>D5EIK5_CORAD</name>
<sequence length="439" mass="48936">MNRRTFLSVGATTALGVSALPHFSIGKPKGGKYSHLRVGCIGMGRMMYWHVNGFMQHCQLVAVCDVDKNRRESERDRVNAHYGENICVAYNDYRDILSRDDIDVVAIATPDHWHATLVIEAARAGKHIYCEKPLTHDIDESIRVIEEVKKAGVILQTGSQQRGVKEFRLAADLVRNQVAGKVLSIKSDFWGPAKPCTLGEEAMEPGLDWNLWCGPAAYRPYHSALSPRGVHTHFPMGWRQTTEYGGGGICDMGAHHLDIIQMALDKDTSGPVQALPPADGGMGYGAKLVYEGGLEVTREKGFHVDFICENGRIQASRGKFRFELDGQTIHQFIDREDGGSLSRAVALTEREYLKDAKFRFHQQKGDHKQNFLDAVITNGQPVAHVEAGARTAVCCHLMNLTYHHQQKLGWDPINMKFTSGGKDEWLKGERRDFLKGPTA</sequence>
<dbReference type="PANTHER" id="PTHR43818:SF5">
    <property type="entry name" value="OXIDOREDUCTASE FAMILY PROTEIN"/>
    <property type="match status" value="1"/>
</dbReference>
<dbReference type="InterPro" id="IPR036291">
    <property type="entry name" value="NAD(P)-bd_dom_sf"/>
</dbReference>
<proteinExistence type="predicted"/>
<dbReference type="Gene3D" id="3.30.360.10">
    <property type="entry name" value="Dihydrodipicolinate Reductase, domain 2"/>
    <property type="match status" value="1"/>
</dbReference>
<keyword evidence="4" id="KW-1185">Reference proteome</keyword>
<dbReference type="Gene3D" id="3.40.50.720">
    <property type="entry name" value="NAD(P)-binding Rossmann-like Domain"/>
    <property type="match status" value="2"/>
</dbReference>
<dbReference type="EMBL" id="CP001998">
    <property type="protein sequence ID" value="ADE54271.1"/>
    <property type="molecule type" value="Genomic_DNA"/>
</dbReference>
<dbReference type="eggNOG" id="COG0673">
    <property type="taxonomic scope" value="Bacteria"/>
</dbReference>
<dbReference type="InterPro" id="IPR000683">
    <property type="entry name" value="Gfo/Idh/MocA-like_OxRdtase_N"/>
</dbReference>
<feature type="domain" description="Gfo/Idh/MocA-like oxidoreductase bacterial type C-terminal" evidence="2">
    <location>
        <begin position="199"/>
        <end position="273"/>
    </location>
</feature>
<dbReference type="SUPFAM" id="SSF51735">
    <property type="entry name" value="NAD(P)-binding Rossmann-fold domains"/>
    <property type="match status" value="1"/>
</dbReference>
<evidence type="ECO:0000259" key="1">
    <source>
        <dbReference type="Pfam" id="PF01408"/>
    </source>
</evidence>
<dbReference type="InterPro" id="IPR050463">
    <property type="entry name" value="Gfo/Idh/MocA_oxidrdct_glycsds"/>
</dbReference>
<dbReference type="SUPFAM" id="SSF55347">
    <property type="entry name" value="Glyceraldehyde-3-phosphate dehydrogenase-like, C-terminal domain"/>
    <property type="match status" value="1"/>
</dbReference>
<dbReference type="Pfam" id="PF19051">
    <property type="entry name" value="GFO_IDH_MocA_C2"/>
    <property type="match status" value="1"/>
</dbReference>
<evidence type="ECO:0000313" key="4">
    <source>
        <dbReference type="Proteomes" id="UP000000925"/>
    </source>
</evidence>
<dbReference type="InterPro" id="IPR043906">
    <property type="entry name" value="Gfo/Idh/MocA_OxRdtase_bact_C"/>
</dbReference>